<reference evidence="2 3" key="1">
    <citation type="submission" date="2016-07" db="EMBL/GenBank/DDBJ databases">
        <title>Pervasive Adenine N6-methylation of Active Genes in Fungi.</title>
        <authorList>
            <consortium name="DOE Joint Genome Institute"/>
            <person name="Mondo S.J."/>
            <person name="Dannebaum R.O."/>
            <person name="Kuo R.C."/>
            <person name="Labutti K."/>
            <person name="Haridas S."/>
            <person name="Kuo A."/>
            <person name="Salamov A."/>
            <person name="Ahrendt S.R."/>
            <person name="Lipzen A."/>
            <person name="Sullivan W."/>
            <person name="Andreopoulos W.B."/>
            <person name="Clum A."/>
            <person name="Lindquist E."/>
            <person name="Daum C."/>
            <person name="Ramamoorthy G.K."/>
            <person name="Gryganskyi A."/>
            <person name="Culley D."/>
            <person name="Magnuson J.K."/>
            <person name="James T.Y."/>
            <person name="O'Malley M.A."/>
            <person name="Stajich J.E."/>
            <person name="Spatafora J.W."/>
            <person name="Visel A."/>
            <person name="Grigoriev I.V."/>
        </authorList>
    </citation>
    <scope>NUCLEOTIDE SEQUENCE [LARGE SCALE GENOMIC DNA]</scope>
    <source>
        <strain evidence="2 3">NRRL 2496</strain>
    </source>
</reference>
<dbReference type="AlphaFoldDB" id="A0A1X2HRX5"/>
<feature type="compositionally biased region" description="Basic residues" evidence="1">
    <location>
        <begin position="505"/>
        <end position="518"/>
    </location>
</feature>
<dbReference type="InParanoid" id="A0A1X2HRX5"/>
<comment type="caution">
    <text evidence="2">The sequence shown here is derived from an EMBL/GenBank/DDBJ whole genome shotgun (WGS) entry which is preliminary data.</text>
</comment>
<dbReference type="EMBL" id="MCGN01000001">
    <property type="protein sequence ID" value="ORZ02224.1"/>
    <property type="molecule type" value="Genomic_DNA"/>
</dbReference>
<dbReference type="GO" id="GO:0046982">
    <property type="term" value="F:protein heterodimerization activity"/>
    <property type="evidence" value="ECO:0007669"/>
    <property type="project" value="InterPro"/>
</dbReference>
<dbReference type="Gene3D" id="1.10.20.10">
    <property type="entry name" value="Histone, subunit A"/>
    <property type="match status" value="1"/>
</dbReference>
<evidence type="ECO:0000256" key="1">
    <source>
        <dbReference type="SAM" id="MobiDB-lite"/>
    </source>
</evidence>
<protein>
    <submittedName>
        <fullName evidence="2">Uncharacterized protein</fullName>
    </submittedName>
</protein>
<evidence type="ECO:0000313" key="2">
    <source>
        <dbReference type="EMBL" id="ORZ02224.1"/>
    </source>
</evidence>
<sequence length="547" mass="60738">MKGEPTTVDAAPVPYSPTAPTNINTTTTTTTSAAVAAQSPPPVPASVPPPLSSPSEARYVCHRAANAIITEVDPLRVSTDALQAINHFLDEFLSVLLSSSLSLDLSRIKSVVLALLPSSLGKNAIVEAELQVKSFTETNAIDFDAYERMRSMTDEAFPLPQVLLSLRTQCVDYCTLAEKNHQQPNKSLTPDREMLVSPIVVVYITTVIEHMAEYILTAIAMTAEHEDTEYIRLKEVYLALIDDVQVGSLFHRMDLRERLEKRTSAFHHTRGSAALPSPAPSPVTSMKKHNPQQRESNQIDPYMESAISYEDVDDIETPASPPPSGRSSTWQRPMSILSTSTSTNTIASTNSSGSKKGFRLFRKDTKNSTQSDPPLHANHHSTQQKALNTVSVYSSDSPAIDFEDLIRSGNTVRVSLTPNRLKSIEIMNGDHARDDSDNASFFRRKLSKRTSQRSAKQQLQQQQQQQQLQMQQQQQQQQQQQHSSSSSSSRILAWYATRSSNSSRHPPRNPKQRMRPPRHGGNACCTCCGRMRPRSSSARPYSDLRAR</sequence>
<feature type="compositionally biased region" description="Low complexity" evidence="1">
    <location>
        <begin position="339"/>
        <end position="354"/>
    </location>
</feature>
<feature type="region of interest" description="Disordered" evidence="1">
    <location>
        <begin position="1"/>
        <end position="51"/>
    </location>
</feature>
<accession>A0A1X2HRX5</accession>
<dbReference type="Proteomes" id="UP000242180">
    <property type="component" value="Unassembled WGS sequence"/>
</dbReference>
<feature type="compositionally biased region" description="Pro residues" evidence="1">
    <location>
        <begin position="39"/>
        <end position="51"/>
    </location>
</feature>
<dbReference type="InterPro" id="IPR009072">
    <property type="entry name" value="Histone-fold"/>
</dbReference>
<dbReference type="STRING" id="13706.A0A1X2HRX5"/>
<organism evidence="2 3">
    <name type="scientific">Syncephalastrum racemosum</name>
    <name type="common">Filamentous fungus</name>
    <dbReference type="NCBI Taxonomy" id="13706"/>
    <lineage>
        <taxon>Eukaryota</taxon>
        <taxon>Fungi</taxon>
        <taxon>Fungi incertae sedis</taxon>
        <taxon>Mucoromycota</taxon>
        <taxon>Mucoromycotina</taxon>
        <taxon>Mucoromycetes</taxon>
        <taxon>Mucorales</taxon>
        <taxon>Syncephalastraceae</taxon>
        <taxon>Syncephalastrum</taxon>
    </lineage>
</organism>
<feature type="compositionally biased region" description="Low complexity" evidence="1">
    <location>
        <begin position="16"/>
        <end position="38"/>
    </location>
</feature>
<feature type="region of interest" description="Disordered" evidence="1">
    <location>
        <begin position="339"/>
        <end position="358"/>
    </location>
</feature>
<keyword evidence="3" id="KW-1185">Reference proteome</keyword>
<proteinExistence type="predicted"/>
<feature type="compositionally biased region" description="Low complexity" evidence="1">
    <location>
        <begin position="470"/>
        <end position="489"/>
    </location>
</feature>
<feature type="region of interest" description="Disordered" evidence="1">
    <location>
        <begin position="265"/>
        <end position="300"/>
    </location>
</feature>
<dbReference type="OrthoDB" id="5382203at2759"/>
<gene>
    <name evidence="2" type="ORF">BCR43DRAFT_2643</name>
</gene>
<name>A0A1X2HRX5_SYNRA</name>
<evidence type="ECO:0000313" key="3">
    <source>
        <dbReference type="Proteomes" id="UP000242180"/>
    </source>
</evidence>
<feature type="region of interest" description="Disordered" evidence="1">
    <location>
        <begin position="470"/>
        <end position="547"/>
    </location>
</feature>